<gene>
    <name evidence="1" type="ORF">SPELUC_LOCUS2355</name>
</gene>
<name>A0ACA9KS75_9GLOM</name>
<evidence type="ECO:0000313" key="1">
    <source>
        <dbReference type="EMBL" id="CAG8486353.1"/>
    </source>
</evidence>
<accession>A0ACA9KS75</accession>
<reference evidence="1" key="1">
    <citation type="submission" date="2021-06" db="EMBL/GenBank/DDBJ databases">
        <authorList>
            <person name="Kallberg Y."/>
            <person name="Tangrot J."/>
            <person name="Rosling A."/>
        </authorList>
    </citation>
    <scope>NUCLEOTIDE SEQUENCE</scope>
    <source>
        <strain evidence="1">28 12/20/2015</strain>
    </source>
</reference>
<comment type="caution">
    <text evidence="1">The sequence shown here is derived from an EMBL/GenBank/DDBJ whole genome shotgun (WGS) entry which is preliminary data.</text>
</comment>
<dbReference type="EMBL" id="CAJVPW010001532">
    <property type="protein sequence ID" value="CAG8486353.1"/>
    <property type="molecule type" value="Genomic_DNA"/>
</dbReference>
<protein>
    <submittedName>
        <fullName evidence="1">2381_t:CDS:1</fullName>
    </submittedName>
</protein>
<evidence type="ECO:0000313" key="2">
    <source>
        <dbReference type="Proteomes" id="UP000789366"/>
    </source>
</evidence>
<keyword evidence="2" id="KW-1185">Reference proteome</keyword>
<sequence length="177" mass="19744">MKNESESRKRELKSRYENKNSCFDEDVVNKVNEFIRGCESNEIKFLFIHLTDCDEHGHNYGYGTKQYLKQIQSLDKQIGIIMRTIKEKGWIEDSLVIMTTDHGGVNKIKDGTTIGVQGGNSEDKINVFLSVCGPGILAASKIEGDLSNLVCALIALSALGIEVLKYFDIKLPQISLA</sequence>
<organism evidence="1 2">
    <name type="scientific">Cetraspora pellucida</name>
    <dbReference type="NCBI Taxonomy" id="1433469"/>
    <lineage>
        <taxon>Eukaryota</taxon>
        <taxon>Fungi</taxon>
        <taxon>Fungi incertae sedis</taxon>
        <taxon>Mucoromycota</taxon>
        <taxon>Glomeromycotina</taxon>
        <taxon>Glomeromycetes</taxon>
        <taxon>Diversisporales</taxon>
        <taxon>Gigasporaceae</taxon>
        <taxon>Cetraspora</taxon>
    </lineage>
</organism>
<proteinExistence type="predicted"/>
<dbReference type="Proteomes" id="UP000789366">
    <property type="component" value="Unassembled WGS sequence"/>
</dbReference>